<keyword evidence="1" id="KW-1133">Transmembrane helix</keyword>
<dbReference type="EMBL" id="BSTX01000003">
    <property type="protein sequence ID" value="GLZ79440.1"/>
    <property type="molecule type" value="Genomic_DNA"/>
</dbReference>
<accession>A0A9W6SP48</accession>
<feature type="transmembrane region" description="Helical" evidence="1">
    <location>
        <begin position="30"/>
        <end position="50"/>
    </location>
</feature>
<evidence type="ECO:0000313" key="3">
    <source>
        <dbReference type="Proteomes" id="UP001165079"/>
    </source>
</evidence>
<evidence type="ECO:0000313" key="2">
    <source>
        <dbReference type="EMBL" id="GLZ79440.1"/>
    </source>
</evidence>
<organism evidence="2 3">
    <name type="scientific">Actinorhabdospora filicis</name>
    <dbReference type="NCBI Taxonomy" id="1785913"/>
    <lineage>
        <taxon>Bacteria</taxon>
        <taxon>Bacillati</taxon>
        <taxon>Actinomycetota</taxon>
        <taxon>Actinomycetes</taxon>
        <taxon>Micromonosporales</taxon>
        <taxon>Micromonosporaceae</taxon>
        <taxon>Actinorhabdospora</taxon>
    </lineage>
</organism>
<dbReference type="RefSeq" id="WP_285664593.1">
    <property type="nucleotide sequence ID" value="NZ_BSTX01000003.1"/>
</dbReference>
<keyword evidence="3" id="KW-1185">Reference proteome</keyword>
<sequence length="254" mass="27540">MSAHDPQARALAAQQGFGELRAHYLPRIPGYIGVTVTVVIATFVAVFGFAGGDDTTFLGVIGAIVAIIAALGLLQRLYTRSANADAALYLFDGGMIVIGKHARISAFRWEQMSVLQNVTRHYRNGVYTGTTYRYTLNDGRGEPIVIGGAFAFPEQWGPMIQEAVTRAQLPKAVDAILRGETLRFGDIDINGGGLAVGRKSVAWAQIEKIEIKQGFVSVSVAGKWLSLTTKAVSQIPNVFVFLTLTERLQELGRR</sequence>
<proteinExistence type="predicted"/>
<comment type="caution">
    <text evidence="2">The sequence shown here is derived from an EMBL/GenBank/DDBJ whole genome shotgun (WGS) entry which is preliminary data.</text>
</comment>
<protein>
    <submittedName>
        <fullName evidence="2">Uncharacterized protein</fullName>
    </submittedName>
</protein>
<evidence type="ECO:0000256" key="1">
    <source>
        <dbReference type="SAM" id="Phobius"/>
    </source>
</evidence>
<dbReference type="InterPro" id="IPR046492">
    <property type="entry name" value="DUF6585"/>
</dbReference>
<dbReference type="Proteomes" id="UP001165079">
    <property type="component" value="Unassembled WGS sequence"/>
</dbReference>
<feature type="transmembrane region" description="Helical" evidence="1">
    <location>
        <begin position="56"/>
        <end position="74"/>
    </location>
</feature>
<keyword evidence="1" id="KW-0472">Membrane</keyword>
<keyword evidence="1" id="KW-0812">Transmembrane</keyword>
<gene>
    <name evidence="2" type="ORF">Afil01_42470</name>
</gene>
<reference evidence="2" key="1">
    <citation type="submission" date="2023-03" db="EMBL/GenBank/DDBJ databases">
        <title>Actinorhabdospora filicis NBRC 111898.</title>
        <authorList>
            <person name="Ichikawa N."/>
            <person name="Sato H."/>
            <person name="Tonouchi N."/>
        </authorList>
    </citation>
    <scope>NUCLEOTIDE SEQUENCE</scope>
    <source>
        <strain evidence="2">NBRC 111898</strain>
    </source>
</reference>
<dbReference type="AlphaFoldDB" id="A0A9W6SP48"/>
<name>A0A9W6SP48_9ACTN</name>
<dbReference type="Pfam" id="PF20226">
    <property type="entry name" value="DUF6585"/>
    <property type="match status" value="1"/>
</dbReference>